<dbReference type="Pfam" id="PF13962">
    <property type="entry name" value="PGG"/>
    <property type="match status" value="1"/>
</dbReference>
<dbReference type="InterPro" id="IPR036770">
    <property type="entry name" value="Ankyrin_rpt-contain_sf"/>
</dbReference>
<dbReference type="GeneID" id="111432732"/>
<dbReference type="SUPFAM" id="SSF48403">
    <property type="entry name" value="Ankyrin repeat"/>
    <property type="match status" value="2"/>
</dbReference>
<evidence type="ECO:0000256" key="6">
    <source>
        <dbReference type="ARBA" id="ARBA00023136"/>
    </source>
</evidence>
<evidence type="ECO:0000313" key="11">
    <source>
        <dbReference type="RefSeq" id="XP_022925435.1"/>
    </source>
</evidence>
<feature type="repeat" description="ANK" evidence="7">
    <location>
        <begin position="21"/>
        <end position="53"/>
    </location>
</feature>
<dbReference type="InterPro" id="IPR002110">
    <property type="entry name" value="Ankyrin_rpt"/>
</dbReference>
<dbReference type="PANTHER" id="PTHR24186:SF37">
    <property type="entry name" value="PGG DOMAIN-CONTAINING PROTEIN"/>
    <property type="match status" value="1"/>
</dbReference>
<evidence type="ECO:0000256" key="3">
    <source>
        <dbReference type="ARBA" id="ARBA00022737"/>
    </source>
</evidence>
<feature type="repeat" description="ANK" evidence="7">
    <location>
        <begin position="363"/>
        <end position="395"/>
    </location>
</feature>
<dbReference type="Gene3D" id="1.25.40.20">
    <property type="entry name" value="Ankyrin repeat-containing domain"/>
    <property type="match status" value="2"/>
</dbReference>
<protein>
    <submittedName>
        <fullName evidence="11">Uncharacterized protein LOC111432732</fullName>
    </submittedName>
</protein>
<gene>
    <name evidence="11" type="primary">LOC111432732</name>
</gene>
<evidence type="ECO:0000259" key="9">
    <source>
        <dbReference type="Pfam" id="PF13962"/>
    </source>
</evidence>
<dbReference type="GO" id="GO:0005886">
    <property type="term" value="C:plasma membrane"/>
    <property type="evidence" value="ECO:0007669"/>
    <property type="project" value="TreeGrafter"/>
</dbReference>
<proteinExistence type="predicted"/>
<dbReference type="PANTHER" id="PTHR24186">
    <property type="entry name" value="PROTEIN PHOSPHATASE 1 REGULATORY SUBUNIT"/>
    <property type="match status" value="1"/>
</dbReference>
<evidence type="ECO:0000313" key="10">
    <source>
        <dbReference type="Proteomes" id="UP000504609"/>
    </source>
</evidence>
<dbReference type="InterPro" id="IPR026961">
    <property type="entry name" value="PGG_dom"/>
</dbReference>
<dbReference type="Proteomes" id="UP000504609">
    <property type="component" value="Unplaced"/>
</dbReference>
<evidence type="ECO:0000256" key="8">
    <source>
        <dbReference type="SAM" id="Phobius"/>
    </source>
</evidence>
<feature type="domain" description="PGG" evidence="9">
    <location>
        <begin position="185"/>
        <end position="317"/>
    </location>
</feature>
<evidence type="ECO:0000256" key="7">
    <source>
        <dbReference type="PROSITE-ProRule" id="PRU00023"/>
    </source>
</evidence>
<keyword evidence="2 8" id="KW-0812">Transmembrane</keyword>
<keyword evidence="6 8" id="KW-0472">Membrane</keyword>
<dbReference type="KEGG" id="cmos:111432732"/>
<reference evidence="11" key="1">
    <citation type="submission" date="2025-08" db="UniProtKB">
        <authorList>
            <consortium name="RefSeq"/>
        </authorList>
    </citation>
    <scope>IDENTIFICATION</scope>
    <source>
        <tissue evidence="11">Young leaves</tissue>
    </source>
</reference>
<evidence type="ECO:0000256" key="4">
    <source>
        <dbReference type="ARBA" id="ARBA00022989"/>
    </source>
</evidence>
<feature type="repeat" description="ANK" evidence="7">
    <location>
        <begin position="55"/>
        <end position="77"/>
    </location>
</feature>
<dbReference type="SMART" id="SM00248">
    <property type="entry name" value="ANK"/>
    <property type="match status" value="7"/>
</dbReference>
<organism evidence="10 11">
    <name type="scientific">Cucurbita moschata</name>
    <name type="common">Winter crookneck squash</name>
    <name type="synonym">Cucurbita pepo var. moschata</name>
    <dbReference type="NCBI Taxonomy" id="3662"/>
    <lineage>
        <taxon>Eukaryota</taxon>
        <taxon>Viridiplantae</taxon>
        <taxon>Streptophyta</taxon>
        <taxon>Embryophyta</taxon>
        <taxon>Tracheophyta</taxon>
        <taxon>Spermatophyta</taxon>
        <taxon>Magnoliopsida</taxon>
        <taxon>eudicotyledons</taxon>
        <taxon>Gunneridae</taxon>
        <taxon>Pentapetalae</taxon>
        <taxon>rosids</taxon>
        <taxon>fabids</taxon>
        <taxon>Cucurbitales</taxon>
        <taxon>Cucurbitaceae</taxon>
        <taxon>Cucurbiteae</taxon>
        <taxon>Cucurbita</taxon>
    </lineage>
</organism>
<evidence type="ECO:0000256" key="1">
    <source>
        <dbReference type="ARBA" id="ARBA00004141"/>
    </source>
</evidence>
<keyword evidence="5 7" id="KW-0040">ANK repeat</keyword>
<dbReference type="PROSITE" id="PS50088">
    <property type="entry name" value="ANK_REPEAT"/>
    <property type="match status" value="3"/>
</dbReference>
<dbReference type="Pfam" id="PF12796">
    <property type="entry name" value="Ank_2"/>
    <property type="match status" value="3"/>
</dbReference>
<evidence type="ECO:0000256" key="5">
    <source>
        <dbReference type="ARBA" id="ARBA00023043"/>
    </source>
</evidence>
<feature type="transmembrane region" description="Helical" evidence="8">
    <location>
        <begin position="260"/>
        <end position="282"/>
    </location>
</feature>
<sequence length="569" mass="63886">MEETHQQIIPSSSIAGEVDALQRTPLHLASENGTIKIVQALLEKNTSSCMVRDLNGLIPLHHAVINGRIDIMPLLINARPQSLWMKLHNGQTVLHLCVMHNHLEALKLLITMIEDQQHYGFLNEGDENENTILDLSMMLRRIEIVQYLLSIKGIKTRTNTTKSTSPPPKNLMTSSLKSKLEYKGDWFQEVHGTMMLVATVIATVAFQGAINPPGGVWQEDIPYNSNSTIHRSFHSSNTLKTFMAGTAIMAYPASCQGNYYTAYLITNSVSFFASVCVIMFIIGRLPLKNRICAWLLTVTMCIAIASLSHSYLLGVWLLNASFRNSYAPRVTFVTAWHILLAMLGVVCLCCIVIPLVTLVVKLLAWTPLHLASENGTVEIVQALLEKNTSTCMVRDLNGLIPLHHAMINERIDIIQLLINGRPQSLWMKLHNGQNVLHLCIKHNHLEALKLLITTIEDLQDYGFLNKGDENENTILDFSMMLRRIEMNNAKPRIVEEREHMASVPYASAVGSLMYAMVCNRPDITHVVGVVSKYMANLGKEHWEAVKWLLRYLRATSNTSLCYDNGKVVL</sequence>
<accession>A0A6J1EHY8</accession>
<keyword evidence="3" id="KW-0677">Repeat</keyword>
<feature type="transmembrane region" description="Helical" evidence="8">
    <location>
        <begin position="294"/>
        <end position="318"/>
    </location>
</feature>
<dbReference type="PROSITE" id="PS50297">
    <property type="entry name" value="ANK_REP_REGION"/>
    <property type="match status" value="3"/>
</dbReference>
<comment type="subcellular location">
    <subcellularLocation>
        <location evidence="1">Membrane</location>
        <topology evidence="1">Multi-pass membrane protein</topology>
    </subcellularLocation>
</comment>
<keyword evidence="10" id="KW-1185">Reference proteome</keyword>
<evidence type="ECO:0000256" key="2">
    <source>
        <dbReference type="ARBA" id="ARBA00022692"/>
    </source>
</evidence>
<feature type="transmembrane region" description="Helical" evidence="8">
    <location>
        <begin position="338"/>
        <end position="360"/>
    </location>
</feature>
<keyword evidence="4 8" id="KW-1133">Transmembrane helix</keyword>
<dbReference type="RefSeq" id="XP_022925435.1">
    <property type="nucleotide sequence ID" value="XM_023069667.1"/>
</dbReference>
<name>A0A6J1EHY8_CUCMO</name>
<dbReference type="AlphaFoldDB" id="A0A6J1EHY8"/>